<name>A0A4R2R8H9_9RHOB</name>
<keyword evidence="3" id="KW-1185">Reference proteome</keyword>
<accession>A0A4R2R8H9</accession>
<dbReference type="InterPro" id="IPR007607">
    <property type="entry name" value="BacA/B"/>
</dbReference>
<dbReference type="AlphaFoldDB" id="A0A4R2R8H9"/>
<dbReference type="PANTHER" id="PTHR35024">
    <property type="entry name" value="HYPOTHETICAL CYTOSOLIC PROTEIN"/>
    <property type="match status" value="1"/>
</dbReference>
<dbReference type="Proteomes" id="UP000295050">
    <property type="component" value="Unassembled WGS sequence"/>
</dbReference>
<dbReference type="PANTHER" id="PTHR35024:SF4">
    <property type="entry name" value="POLYMER-FORMING CYTOSKELETAL PROTEIN"/>
    <property type="match status" value="1"/>
</dbReference>
<protein>
    <submittedName>
        <fullName evidence="2">Polymer-forming protein</fullName>
    </submittedName>
</protein>
<comment type="similarity">
    <text evidence="1">Belongs to the bactofilin family.</text>
</comment>
<proteinExistence type="inferred from homology"/>
<dbReference type="RefSeq" id="WP_165910210.1">
    <property type="nucleotide sequence ID" value="NZ_SLXU01000023.1"/>
</dbReference>
<gene>
    <name evidence="2" type="ORF">EV663_1233</name>
</gene>
<evidence type="ECO:0000256" key="1">
    <source>
        <dbReference type="ARBA" id="ARBA00044755"/>
    </source>
</evidence>
<organism evidence="2 3">
    <name type="scientific">Rhodovulum bhavnagarense</name>
    <dbReference type="NCBI Taxonomy" id="992286"/>
    <lineage>
        <taxon>Bacteria</taxon>
        <taxon>Pseudomonadati</taxon>
        <taxon>Pseudomonadota</taxon>
        <taxon>Alphaproteobacteria</taxon>
        <taxon>Rhodobacterales</taxon>
        <taxon>Paracoccaceae</taxon>
        <taxon>Rhodovulum</taxon>
    </lineage>
</organism>
<evidence type="ECO:0000313" key="2">
    <source>
        <dbReference type="EMBL" id="TCP58504.1"/>
    </source>
</evidence>
<comment type="caution">
    <text evidence="2">The sequence shown here is derived from an EMBL/GenBank/DDBJ whole genome shotgun (WGS) entry which is preliminary data.</text>
</comment>
<reference evidence="2 3" key="1">
    <citation type="submission" date="2019-03" db="EMBL/GenBank/DDBJ databases">
        <title>Genomic Encyclopedia of Type Strains, Phase IV (KMG-IV): sequencing the most valuable type-strain genomes for metagenomic binning, comparative biology and taxonomic classification.</title>
        <authorList>
            <person name="Goeker M."/>
        </authorList>
    </citation>
    <scope>NUCLEOTIDE SEQUENCE [LARGE SCALE GENOMIC DNA]</scope>
    <source>
        <strain evidence="2 3">DSM 24766</strain>
    </source>
</reference>
<evidence type="ECO:0000313" key="3">
    <source>
        <dbReference type="Proteomes" id="UP000295050"/>
    </source>
</evidence>
<sequence>MPVSTIAPDLTVTGTMRSQSRIDISGRVEGDIEAREIDILNGAAVMGTLKAEAVHLRGTLTGDLQAATAELHSTAVASGDITAHDLVTHKGARIDGRVTVKGAR</sequence>
<dbReference type="Pfam" id="PF04519">
    <property type="entry name" value="Bactofilin"/>
    <property type="match status" value="1"/>
</dbReference>
<dbReference type="EMBL" id="SLXU01000023">
    <property type="protein sequence ID" value="TCP58504.1"/>
    <property type="molecule type" value="Genomic_DNA"/>
</dbReference>